<evidence type="ECO:0000256" key="5">
    <source>
        <dbReference type="HAMAP-Rule" id="MF_01113"/>
    </source>
</evidence>
<reference evidence="9" key="1">
    <citation type="journal article" date="2019" name="Int. J. Syst. Evol. Microbiol.">
        <title>The Global Catalogue of Microorganisms (GCM) 10K type strain sequencing project: providing services to taxonomists for standard genome sequencing and annotation.</title>
        <authorList>
            <consortium name="The Broad Institute Genomics Platform"/>
            <consortium name="The Broad Institute Genome Sequencing Center for Infectious Disease"/>
            <person name="Wu L."/>
            <person name="Ma J."/>
        </authorList>
    </citation>
    <scope>NUCLEOTIDE SEQUENCE [LARGE SCALE GENOMIC DNA]</scope>
    <source>
        <strain evidence="9">CCUG 50353</strain>
    </source>
</reference>
<dbReference type="PROSITE" id="PS50173">
    <property type="entry name" value="UMUC"/>
    <property type="match status" value="1"/>
</dbReference>
<dbReference type="InterPro" id="IPR043502">
    <property type="entry name" value="DNA/RNA_pol_sf"/>
</dbReference>
<keyword evidence="5" id="KW-0963">Cytoplasm</keyword>
<dbReference type="InterPro" id="IPR017961">
    <property type="entry name" value="DNA_pol_Y-fam_little_finger"/>
</dbReference>
<dbReference type="Gene3D" id="3.30.1490.100">
    <property type="entry name" value="DNA polymerase, Y-family, little finger domain"/>
    <property type="match status" value="1"/>
</dbReference>
<name>A0ABV8UZK7_9BACL</name>
<dbReference type="NCBIfam" id="NF002677">
    <property type="entry name" value="PRK02406.1"/>
    <property type="match status" value="1"/>
</dbReference>
<dbReference type="RefSeq" id="WP_378142746.1">
    <property type="nucleotide sequence ID" value="NZ_JBHSEF010000026.1"/>
</dbReference>
<dbReference type="PANTHER" id="PTHR11076:SF33">
    <property type="entry name" value="DNA POLYMERASE KAPPA"/>
    <property type="match status" value="1"/>
</dbReference>
<keyword evidence="5" id="KW-0227">DNA damage</keyword>
<dbReference type="InterPro" id="IPR001126">
    <property type="entry name" value="UmuC"/>
</dbReference>
<evidence type="ECO:0000256" key="1">
    <source>
        <dbReference type="ARBA" id="ARBA00010945"/>
    </source>
</evidence>
<feature type="active site" evidence="5">
    <location>
        <position position="109"/>
    </location>
</feature>
<comment type="similarity">
    <text evidence="1 5">Belongs to the DNA polymerase type-Y family.</text>
</comment>
<comment type="function">
    <text evidence="5">Poorly processive, error-prone DNA polymerase involved in untargeted mutagenesis. Copies undamaged DNA at stalled replication forks, which arise in vivo from mismatched or misaligned primer ends. These misaligned primers can be extended by PolIV. Exhibits no 3'-5' exonuclease (proofreading) activity. May be involved in translesional synthesis, in conjunction with the beta clamp from PolIII.</text>
</comment>
<keyword evidence="9" id="KW-1185">Reference proteome</keyword>
<feature type="domain" description="UmuC" evidence="7">
    <location>
        <begin position="8"/>
        <end position="189"/>
    </location>
</feature>
<dbReference type="InterPro" id="IPR024728">
    <property type="entry name" value="PolY_HhH_motif"/>
</dbReference>
<evidence type="ECO:0000259" key="7">
    <source>
        <dbReference type="PROSITE" id="PS50173"/>
    </source>
</evidence>
<dbReference type="CDD" id="cd03586">
    <property type="entry name" value="PolY_Pol_IV_kappa"/>
    <property type="match status" value="1"/>
</dbReference>
<protein>
    <recommendedName>
        <fullName evidence="5">DNA polymerase IV</fullName>
        <shortName evidence="5">Pol IV</shortName>
        <ecNumber evidence="5">2.7.7.7</ecNumber>
    </recommendedName>
</protein>
<dbReference type="EC" id="2.7.7.7" evidence="5"/>
<dbReference type="PANTHER" id="PTHR11076">
    <property type="entry name" value="DNA REPAIR POLYMERASE UMUC / TRANSFERASE FAMILY MEMBER"/>
    <property type="match status" value="1"/>
</dbReference>
<dbReference type="InterPro" id="IPR036775">
    <property type="entry name" value="DNA_pol_Y-fam_lit_finger_sf"/>
</dbReference>
<keyword evidence="5" id="KW-0235">DNA replication</keyword>
<dbReference type="Gene3D" id="3.40.1170.60">
    <property type="match status" value="1"/>
</dbReference>
<feature type="region of interest" description="Disordered" evidence="6">
    <location>
        <begin position="393"/>
        <end position="414"/>
    </location>
</feature>
<sequence>MAEKSRILFHLDMNSFFASVEQAYNPELKGKPVAVAGNPKERKGIIITCSYEARAYGVYTTMPVWEAKRKCPSLLLIQPTFERYRIASQAMFAILREYTNLVEPVSIDEGYVDVSDIVTGSDAVTLAETIQKRILRELDLPCSIGIAPNKFLAKMASRMKKPMGITILRRRDVPHVLWPLEVGEMHGVGDKTAEKLKEAGILKIRDLAKMTENQAIETLGKHGEKLWKRAHGMDARPVDPDSVFERKSVGNSMTLSYDETSKKELMKHIEKLSKKVASRLKEKGYVGYTVHVQIRYYDWQNRSKSRSFKEPIYRLEDIERYAKKLFSELWNGEPVRLVGVTVQQLKEPGEITEQLTFDSYQQVAKEEPVRALIQDLQKKFGETSIRKGVRLSKNEGSTSSFSKDFLNDHKRKED</sequence>
<dbReference type="Gene3D" id="3.30.70.270">
    <property type="match status" value="1"/>
</dbReference>
<dbReference type="HAMAP" id="MF_01113">
    <property type="entry name" value="DNApol_IV"/>
    <property type="match status" value="1"/>
</dbReference>
<dbReference type="NCBIfam" id="NF002492">
    <property type="entry name" value="PRK01810.1"/>
    <property type="match status" value="1"/>
</dbReference>
<dbReference type="GO" id="GO:0003887">
    <property type="term" value="F:DNA-directed DNA polymerase activity"/>
    <property type="evidence" value="ECO:0007669"/>
    <property type="project" value="UniProtKB-EC"/>
</dbReference>
<dbReference type="InterPro" id="IPR043128">
    <property type="entry name" value="Rev_trsase/Diguanyl_cyclase"/>
</dbReference>
<feature type="binding site" evidence="5">
    <location>
        <position position="12"/>
    </location>
    <ligand>
        <name>Mg(2+)</name>
        <dbReference type="ChEBI" id="CHEBI:18420"/>
    </ligand>
</feature>
<dbReference type="Proteomes" id="UP001595733">
    <property type="component" value="Unassembled WGS sequence"/>
</dbReference>
<feature type="site" description="Substrate discrimination" evidence="5">
    <location>
        <position position="17"/>
    </location>
</feature>
<evidence type="ECO:0000256" key="6">
    <source>
        <dbReference type="SAM" id="MobiDB-lite"/>
    </source>
</evidence>
<keyword evidence="5" id="KW-0460">Magnesium</keyword>
<proteinExistence type="inferred from homology"/>
<keyword evidence="5" id="KW-0234">DNA repair</keyword>
<keyword evidence="3 5" id="KW-0548">Nucleotidyltransferase</keyword>
<evidence type="ECO:0000256" key="3">
    <source>
        <dbReference type="ARBA" id="ARBA00022695"/>
    </source>
</evidence>
<dbReference type="Pfam" id="PF11799">
    <property type="entry name" value="IMS_C"/>
    <property type="match status" value="1"/>
</dbReference>
<keyword evidence="4 5" id="KW-0239">DNA-directed DNA polymerase</keyword>
<evidence type="ECO:0000313" key="9">
    <source>
        <dbReference type="Proteomes" id="UP001595733"/>
    </source>
</evidence>
<evidence type="ECO:0000313" key="8">
    <source>
        <dbReference type="EMBL" id="MFC4356202.1"/>
    </source>
</evidence>
<keyword evidence="5" id="KW-0479">Metal-binding</keyword>
<dbReference type="InterPro" id="IPR022880">
    <property type="entry name" value="DNApol_IV"/>
</dbReference>
<accession>A0ABV8UZK7</accession>
<dbReference type="SUPFAM" id="SSF56672">
    <property type="entry name" value="DNA/RNA polymerases"/>
    <property type="match status" value="1"/>
</dbReference>
<dbReference type="SUPFAM" id="SSF100879">
    <property type="entry name" value="Lesion bypass DNA polymerase (Y-family), little finger domain"/>
    <property type="match status" value="1"/>
</dbReference>
<dbReference type="Gene3D" id="1.10.150.20">
    <property type="entry name" value="5' to 3' exonuclease, C-terminal subdomain"/>
    <property type="match status" value="1"/>
</dbReference>
<comment type="cofactor">
    <cofactor evidence="5">
        <name>Mg(2+)</name>
        <dbReference type="ChEBI" id="CHEBI:18420"/>
    </cofactor>
    <text evidence="5">Binds 2 magnesium ions per subunit.</text>
</comment>
<dbReference type="InterPro" id="IPR050116">
    <property type="entry name" value="DNA_polymerase-Y"/>
</dbReference>
<evidence type="ECO:0000256" key="2">
    <source>
        <dbReference type="ARBA" id="ARBA00022457"/>
    </source>
</evidence>
<keyword evidence="5 8" id="KW-0808">Transferase</keyword>
<evidence type="ECO:0000256" key="4">
    <source>
        <dbReference type="ARBA" id="ARBA00022932"/>
    </source>
</evidence>
<comment type="subunit">
    <text evidence="5">Monomer.</text>
</comment>
<keyword evidence="2 5" id="KW-0515">Mutator protein</keyword>
<comment type="catalytic activity">
    <reaction evidence="5">
        <text>DNA(n) + a 2'-deoxyribonucleoside 5'-triphosphate = DNA(n+1) + diphosphate</text>
        <dbReference type="Rhea" id="RHEA:22508"/>
        <dbReference type="Rhea" id="RHEA-COMP:17339"/>
        <dbReference type="Rhea" id="RHEA-COMP:17340"/>
        <dbReference type="ChEBI" id="CHEBI:33019"/>
        <dbReference type="ChEBI" id="CHEBI:61560"/>
        <dbReference type="ChEBI" id="CHEBI:173112"/>
        <dbReference type="EC" id="2.7.7.7"/>
    </reaction>
</comment>
<dbReference type="Pfam" id="PF00817">
    <property type="entry name" value="IMS"/>
    <property type="match status" value="1"/>
</dbReference>
<dbReference type="EMBL" id="JBHSEF010000026">
    <property type="protein sequence ID" value="MFC4356202.1"/>
    <property type="molecule type" value="Genomic_DNA"/>
</dbReference>
<dbReference type="Pfam" id="PF11798">
    <property type="entry name" value="IMS_HHH"/>
    <property type="match status" value="1"/>
</dbReference>
<gene>
    <name evidence="5" type="primary">dinB</name>
    <name evidence="8" type="ORF">ACFO0S_14160</name>
</gene>
<comment type="caution">
    <text evidence="8">The sequence shown here is derived from an EMBL/GenBank/DDBJ whole genome shotgun (WGS) entry which is preliminary data.</text>
</comment>
<feature type="compositionally biased region" description="Basic and acidic residues" evidence="6">
    <location>
        <begin position="405"/>
        <end position="414"/>
    </location>
</feature>
<keyword evidence="5" id="KW-0238">DNA-binding</keyword>
<feature type="binding site" evidence="5">
    <location>
        <position position="108"/>
    </location>
    <ligand>
        <name>Mg(2+)</name>
        <dbReference type="ChEBI" id="CHEBI:18420"/>
    </ligand>
</feature>
<organism evidence="8 9">
    <name type="scientific">Chryseomicrobium palamuruense</name>
    <dbReference type="NCBI Taxonomy" id="682973"/>
    <lineage>
        <taxon>Bacteria</taxon>
        <taxon>Bacillati</taxon>
        <taxon>Bacillota</taxon>
        <taxon>Bacilli</taxon>
        <taxon>Bacillales</taxon>
        <taxon>Caryophanaceae</taxon>
        <taxon>Chryseomicrobium</taxon>
    </lineage>
</organism>
<comment type="subcellular location">
    <subcellularLocation>
        <location evidence="5">Cytoplasm</location>
    </subcellularLocation>
</comment>